<evidence type="ECO:0000313" key="2">
    <source>
        <dbReference type="Proteomes" id="UP001630127"/>
    </source>
</evidence>
<gene>
    <name evidence="1" type="ORF">ACH5RR_039102</name>
</gene>
<keyword evidence="2" id="KW-1185">Reference proteome</keyword>
<sequence>MESHCILDKMTAEQSRLSFARIYVEIDVDCMLPEMIPYVNEKGEQVAQTVTYEWIPPKCSHCKRFGHALYACPLKPQKIWVPKKDNRKNQPEMGKGKELLEFIVVVPPSDCANVEHVEVEQVNVDVGRDNGVVDKMQMQSSQNLASTSSIKNGNPFEILENLKPDSNPFGLASHLDAVVEMPKKHNTRNK</sequence>
<evidence type="ECO:0000313" key="1">
    <source>
        <dbReference type="EMBL" id="KAL3500009.1"/>
    </source>
</evidence>
<dbReference type="PANTHER" id="PTHR31286">
    <property type="entry name" value="GLYCINE-RICH CELL WALL STRUCTURAL PROTEIN 1.8-LIKE"/>
    <property type="match status" value="1"/>
</dbReference>
<dbReference type="Proteomes" id="UP001630127">
    <property type="component" value="Unassembled WGS sequence"/>
</dbReference>
<proteinExistence type="predicted"/>
<organism evidence="1 2">
    <name type="scientific">Cinchona calisaya</name>
    <dbReference type="NCBI Taxonomy" id="153742"/>
    <lineage>
        <taxon>Eukaryota</taxon>
        <taxon>Viridiplantae</taxon>
        <taxon>Streptophyta</taxon>
        <taxon>Embryophyta</taxon>
        <taxon>Tracheophyta</taxon>
        <taxon>Spermatophyta</taxon>
        <taxon>Magnoliopsida</taxon>
        <taxon>eudicotyledons</taxon>
        <taxon>Gunneridae</taxon>
        <taxon>Pentapetalae</taxon>
        <taxon>asterids</taxon>
        <taxon>lamiids</taxon>
        <taxon>Gentianales</taxon>
        <taxon>Rubiaceae</taxon>
        <taxon>Cinchonoideae</taxon>
        <taxon>Cinchoneae</taxon>
        <taxon>Cinchona</taxon>
    </lineage>
</organism>
<dbReference type="EMBL" id="JBJUIK010000016">
    <property type="protein sequence ID" value="KAL3500009.1"/>
    <property type="molecule type" value="Genomic_DNA"/>
</dbReference>
<evidence type="ECO:0008006" key="3">
    <source>
        <dbReference type="Google" id="ProtNLM"/>
    </source>
</evidence>
<reference evidence="1 2" key="1">
    <citation type="submission" date="2024-11" db="EMBL/GenBank/DDBJ databases">
        <title>A near-complete genome assembly of Cinchona calisaya.</title>
        <authorList>
            <person name="Lian D.C."/>
            <person name="Zhao X.W."/>
            <person name="Wei L."/>
        </authorList>
    </citation>
    <scope>NUCLEOTIDE SEQUENCE [LARGE SCALE GENOMIC DNA]</scope>
    <source>
        <tissue evidence="1">Nenye</tissue>
    </source>
</reference>
<protein>
    <recommendedName>
        <fullName evidence="3">DUF4283 domain-containing protein</fullName>
    </recommendedName>
</protein>
<accession>A0ABD2XXB6</accession>
<comment type="caution">
    <text evidence="1">The sequence shown here is derived from an EMBL/GenBank/DDBJ whole genome shotgun (WGS) entry which is preliminary data.</text>
</comment>
<name>A0ABD2XXB6_9GENT</name>
<dbReference type="AlphaFoldDB" id="A0ABD2XXB6"/>
<dbReference type="InterPro" id="IPR040256">
    <property type="entry name" value="At4g02000-like"/>
</dbReference>
<dbReference type="PANTHER" id="PTHR31286:SF165">
    <property type="entry name" value="DUF4283 DOMAIN-CONTAINING PROTEIN"/>
    <property type="match status" value="1"/>
</dbReference>